<evidence type="ECO:0000313" key="1">
    <source>
        <dbReference type="EMBL" id="KAI8028458.1"/>
    </source>
</evidence>
<gene>
    <name evidence="1" type="ORF">LOK49_LG02G03500</name>
</gene>
<comment type="caution">
    <text evidence="1">The sequence shown here is derived from an EMBL/GenBank/DDBJ whole genome shotgun (WGS) entry which is preliminary data.</text>
</comment>
<dbReference type="EMBL" id="CM045760">
    <property type="protein sequence ID" value="KAI8028458.1"/>
    <property type="molecule type" value="Genomic_DNA"/>
</dbReference>
<sequence>MAFSTENPRSPLKKIKKKLVPKKPKSVKSKPKQVISDDLGKSGSCKKKRTRIEDLYDNDEAKCSVMERADEVLENVADEYPSFIKCMLPSNVTHGFWLILPKKFCNLHLPMHDTTVILVDECGKEYEANFLVERHGLSGGWRGFSLAHRLLKGDILVFHLIRPCTLKVHIVRVYGLDEVDAALCLLNLVTHAKRTYSNKNCQTRKKAKKCVEPLLLDIHRKDIKTAGLVTNQYETNSDDFGSEVLEGSEISDHQANESSYSQNPILHDHLLKGTKCSFRKKRTRIEDLYDNDEVVGRAKKILENVADEFPSFIKYMLPSNVNIGFWLLLHSAYSSFKRRRVSSSNNRRPRHPPPKLPPDSSSTSSPSPDLHHQMNNRCAKFRTKPLEHVDLMERVYSGAAATGKHAWTPTEVQDDAVVATNTIAVDSGMRPFSADTPPQPGRDTVGENVVDSSLFEDAPPQSAVDGSSNPKRRKRATPGTVASSMDNLVEVVSKQSRELKITQYVVTGKGDNTVGDCLARLMSTPGLEPGGKLFSFACGIMDTPDNRDIIMALPQNYIVN</sequence>
<protein>
    <submittedName>
        <fullName evidence="1">B3 domain-containing protein</fullName>
    </submittedName>
</protein>
<evidence type="ECO:0000313" key="2">
    <source>
        <dbReference type="Proteomes" id="UP001060215"/>
    </source>
</evidence>
<keyword evidence="2" id="KW-1185">Reference proteome</keyword>
<proteinExistence type="predicted"/>
<dbReference type="Proteomes" id="UP001060215">
    <property type="component" value="Chromosome 3"/>
</dbReference>
<name>A0ACC0IRY0_9ERIC</name>
<reference evidence="1 2" key="1">
    <citation type="journal article" date="2022" name="Plant J.">
        <title>Chromosome-level genome of Camellia lanceoleosa provides a valuable resource for understanding genome evolution and self-incompatibility.</title>
        <authorList>
            <person name="Gong W."/>
            <person name="Xiao S."/>
            <person name="Wang L."/>
            <person name="Liao Z."/>
            <person name="Chang Y."/>
            <person name="Mo W."/>
            <person name="Hu G."/>
            <person name="Li W."/>
            <person name="Zhao G."/>
            <person name="Zhu H."/>
            <person name="Hu X."/>
            <person name="Ji K."/>
            <person name="Xiang X."/>
            <person name="Song Q."/>
            <person name="Yuan D."/>
            <person name="Jin S."/>
            <person name="Zhang L."/>
        </authorList>
    </citation>
    <scope>NUCLEOTIDE SEQUENCE [LARGE SCALE GENOMIC DNA]</scope>
    <source>
        <strain evidence="1">SQ_2022a</strain>
    </source>
</reference>
<accession>A0ACC0IRY0</accession>
<organism evidence="1 2">
    <name type="scientific">Camellia lanceoleosa</name>
    <dbReference type="NCBI Taxonomy" id="1840588"/>
    <lineage>
        <taxon>Eukaryota</taxon>
        <taxon>Viridiplantae</taxon>
        <taxon>Streptophyta</taxon>
        <taxon>Embryophyta</taxon>
        <taxon>Tracheophyta</taxon>
        <taxon>Spermatophyta</taxon>
        <taxon>Magnoliopsida</taxon>
        <taxon>eudicotyledons</taxon>
        <taxon>Gunneridae</taxon>
        <taxon>Pentapetalae</taxon>
        <taxon>asterids</taxon>
        <taxon>Ericales</taxon>
        <taxon>Theaceae</taxon>
        <taxon>Camellia</taxon>
    </lineage>
</organism>